<dbReference type="GO" id="GO:0042025">
    <property type="term" value="C:host cell nucleus"/>
    <property type="evidence" value="ECO:0007669"/>
    <property type="project" value="UniProtKB-SubCell"/>
</dbReference>
<evidence type="ECO:0000256" key="12">
    <source>
        <dbReference type="ARBA" id="ARBA00023125"/>
    </source>
</evidence>
<comment type="subunit">
    <text evidence="15">Interacts with major capsid protein L1. Interacts with E2; this interaction inhibits E2 transcriptional activity but not the DNA replication function E2. Interacts with host HSPA8; this interaction is required for L2 nuclear translocation. Interacts with host importins KPNB2 and KPNB3. Forms a complex with importin alpha2-beta1 heterodimers via interaction with the importin alpha2 adapter. Interacts with host DYNLT1; this interaction is essential for virus intracellular transport during entry. Interacts (via C-terminus) with host retromer subunits VPS35 AND VPS29.</text>
</comment>
<dbReference type="GO" id="GO:0075732">
    <property type="term" value="P:viral penetration into host nucleus"/>
    <property type="evidence" value="ECO:0007669"/>
    <property type="project" value="UniProtKB-KW"/>
</dbReference>
<dbReference type="GO" id="GO:0046718">
    <property type="term" value="P:symbiont entry into host cell"/>
    <property type="evidence" value="ECO:0007669"/>
    <property type="project" value="UniProtKB-KW"/>
</dbReference>
<dbReference type="InterPro" id="IPR000784">
    <property type="entry name" value="Late_L2"/>
</dbReference>
<keyword evidence="5 15" id="KW-0945">Host-virus interaction</keyword>
<keyword evidence="10" id="KW-1039">Host endosome</keyword>
<dbReference type="GO" id="GO:0075521">
    <property type="term" value="P:microtubule-dependent intracellular transport of viral material towards nucleus"/>
    <property type="evidence" value="ECO:0007669"/>
    <property type="project" value="UniProtKB-UniRule"/>
</dbReference>
<protein>
    <recommendedName>
        <fullName evidence="15">Minor capsid protein L2</fullName>
    </recommendedName>
</protein>
<evidence type="ECO:0000256" key="1">
    <source>
        <dbReference type="ARBA" id="ARBA00022524"/>
    </source>
</evidence>
<evidence type="ECO:0000256" key="9">
    <source>
        <dbReference type="ARBA" id="ARBA00022952"/>
    </source>
</evidence>
<evidence type="ECO:0000256" key="15">
    <source>
        <dbReference type="HAMAP-Rule" id="MF_04003"/>
    </source>
</evidence>
<dbReference type="EMBL" id="MF588772">
    <property type="protein sequence ID" value="ATQ38679.1"/>
    <property type="molecule type" value="Genomic_DNA"/>
</dbReference>
<comment type="caution">
    <text evidence="15">Lacks conserved residue(s) required for the propagation of feature annotation.</text>
</comment>
<evidence type="ECO:0000256" key="11">
    <source>
        <dbReference type="ARBA" id="ARBA00023120"/>
    </source>
</evidence>
<dbReference type="HAMAP" id="MF_04003">
    <property type="entry name" value="PPV_L2"/>
    <property type="match status" value="1"/>
</dbReference>
<comment type="similarity">
    <text evidence="15">Belongs to the papillomaviridae L2 protein family.</text>
</comment>
<gene>
    <name evidence="15 16" type="primary">L2</name>
</gene>
<evidence type="ECO:0000256" key="14">
    <source>
        <dbReference type="ARBA" id="ARBA00023296"/>
    </source>
</evidence>
<keyword evidence="13 15" id="KW-1015">Disulfide bond</keyword>
<evidence type="ECO:0000256" key="8">
    <source>
        <dbReference type="ARBA" id="ARBA00022921"/>
    </source>
</evidence>
<feature type="disulfide bond" evidence="15">
    <location>
        <begin position="19"/>
        <end position="25"/>
    </location>
</feature>
<comment type="PTM">
    <text evidence="15">Highly phosphorylated.</text>
</comment>
<keyword evidence="1 15" id="KW-1163">Viral penetration into host nucleus</keyword>
<keyword evidence="9 15" id="KW-1177">Microtubular inwards viral transport</keyword>
<evidence type="ECO:0000256" key="10">
    <source>
        <dbReference type="ARBA" id="ARBA00023046"/>
    </source>
</evidence>
<feature type="short sequence motif" description="Nuclear localization signal" evidence="15">
    <location>
        <begin position="498"/>
        <end position="506"/>
    </location>
</feature>
<evidence type="ECO:0000256" key="13">
    <source>
        <dbReference type="ARBA" id="ARBA00023157"/>
    </source>
</evidence>
<evidence type="ECO:0000256" key="6">
    <source>
        <dbReference type="ARBA" id="ARBA00022812"/>
    </source>
</evidence>
<dbReference type="GO" id="GO:0043657">
    <property type="term" value="C:host cell"/>
    <property type="evidence" value="ECO:0007669"/>
    <property type="project" value="GOC"/>
</dbReference>
<keyword evidence="7 15" id="KW-0946">Virion</keyword>
<evidence type="ECO:0000256" key="2">
    <source>
        <dbReference type="ARBA" id="ARBA00022553"/>
    </source>
</evidence>
<keyword evidence="14 15" id="KW-1160">Virus entry into host cell</keyword>
<dbReference type="GO" id="GO:0003677">
    <property type="term" value="F:DNA binding"/>
    <property type="evidence" value="ECO:0007669"/>
    <property type="project" value="UniProtKB-UniRule"/>
</dbReference>
<keyword evidence="12 15" id="KW-0238">DNA-binding</keyword>
<evidence type="ECO:0000256" key="7">
    <source>
        <dbReference type="ARBA" id="ARBA00022844"/>
    </source>
</evidence>
<organism evidence="16">
    <name type="scientific">Gammapapillomavirus 12</name>
    <dbReference type="NCBI Taxonomy" id="1513257"/>
    <lineage>
        <taxon>Viruses</taxon>
        <taxon>Monodnaviria</taxon>
        <taxon>Shotokuvirae</taxon>
        <taxon>Cossaviricota</taxon>
        <taxon>Papovaviricetes</taxon>
        <taxon>Zurhausenvirales</taxon>
        <taxon>Papillomaviridae</taxon>
        <taxon>Firstpapillomavirinae</taxon>
        <taxon>Gammapapillomavirus</taxon>
    </lineage>
</organism>
<accession>A0A2D2AMK5</accession>
<reference evidence="16" key="1">
    <citation type="journal article" date="2018" name="MSphere">
        <title>Metagenomic Discovery of 83 New Human Papillomavirus Types in Patients with Immunodeficiency.</title>
        <authorList>
            <person name="Pastrana D.V."/>
            <person name="Peretti A."/>
            <person name="Welch N.L."/>
            <person name="Borgogna C."/>
            <person name="Olivero C."/>
            <person name="Badolato R."/>
            <person name="Notarangelo L.D."/>
            <person name="Gariglio M."/>
            <person name="FitzGerald P.C."/>
            <person name="McIntosh C.E."/>
            <person name="Reeves J."/>
            <person name="Starrett G.J."/>
            <person name="Bliskovsky V."/>
            <person name="Velez D."/>
            <person name="Brownell I."/>
            <person name="Yarchoan R."/>
            <person name="Wyvill K.M."/>
            <person name="Uldrick T.S."/>
            <person name="Maldarelli F."/>
            <person name="Lisco A."/>
            <person name="Sereti I."/>
            <person name="Gonzalez C.M."/>
            <person name="Androphy E.J."/>
            <person name="McBride A.A."/>
            <person name="Van Doorslaer K."/>
            <person name="Garcia F."/>
            <person name="Dvoretzky I."/>
            <person name="Liu J.S."/>
            <person name="Han J."/>
            <person name="Murphy P.M."/>
            <person name="McDermott D.H."/>
            <person name="Buck C.B."/>
        </authorList>
    </citation>
    <scope>NUCLEOTIDE SEQUENCE</scope>
    <source>
        <strain evidence="16">IGamma12_w34c42b</strain>
    </source>
</reference>
<keyword evidence="3 15" id="KW-0167">Capsid protein</keyword>
<keyword evidence="2 15" id="KW-0597">Phosphoprotein</keyword>
<keyword evidence="11 15" id="KW-1176">Cytoplasmic inwards viral transport</keyword>
<proteinExistence type="inferred from homology"/>
<sequence>MSAKSRRKRASPDDLYRSCKAGGDCIPDVKNKFENSTLADILLKIFGSVVYFGGLGIGSGKGSGGSLGYRPLGRPTTTREIPTTPIRPAVTVDPLGPTEIIPVDASTPSIVPLSEGTPDIDFVAPDAGPGLGADEIELYTITHPTTEGTNVGGNPTLIATDEGATAVLTVDPIVQPPPQVFFDPPAPSQYEFTVLQSNPISTTDINVFVDPSISGNTIGAFEEIPLQRLDFAEFEIEEPPQTSTPFEKLQKVTTRAKELYNKYTRQVVVRDPEFLSRPSRLVQFEIDNPAFDDDITIQFERDLAEVTAAPNEEFADVIKLGRARFSEVEGVVRVSRLGELGTITTRSGTTIGQRVHYYQDISTINDIETVELHTLGEHSGENVFVEAYLTSEIVDAVPSADIAISENDLLDTYDEDFNNAHLLFPITNEVEELSFIPSIPPGGTLKVFVPDYGDGLIVSYPNSYDPNIIVQLPDEMPITPAFYLDVYNDFNLHPSLLPPKKKRRRLDMF</sequence>
<evidence type="ECO:0000256" key="3">
    <source>
        <dbReference type="ARBA" id="ARBA00022561"/>
    </source>
</evidence>
<evidence type="ECO:0000256" key="5">
    <source>
        <dbReference type="ARBA" id="ARBA00022581"/>
    </source>
</evidence>
<dbReference type="GO" id="GO:0005198">
    <property type="term" value="F:structural molecule activity"/>
    <property type="evidence" value="ECO:0007669"/>
    <property type="project" value="UniProtKB-UniRule"/>
</dbReference>
<keyword evidence="8 15" id="KW-0426">Late protein</keyword>
<keyword evidence="6" id="KW-1040">Host Golgi apparatus</keyword>
<comment type="function">
    <text evidence="15">Minor protein of the capsid that localizes along the inner surface of the virion, within the central cavities beneath the L1 pentamers. Plays a role in capsid stabilization through interaction with the major capsid protein L1. Once the virion enters the host cell, L2 escorts the genomic DNA into the nucleus by promoting escape from the endosomal compartments and traffic through the host Golgi network. Mechanistically, the C-terminus of L2 possesses a cell-penetrating peptide that protudes from the host endosome, interacts with host cytoplasmic retromer cargo and thereby mediates the capsid delivery to the host trans-Golgi network. Plays a role through its interaction with host dynein in the intracellular microtubule-dependent transport of viral capsid toward the nucleus. Mediates the viral genome import into the nucleus through binding to host importins. Once within the nucleus, L2 localizes viral genomes to host PML bodies in order to activate early gene expression for establishment of infection. Later on, promotes late gene expression by interacting with the viral E2 protein and by inhibiting its transcriptional activation functions. During virion assembly, encapsidates the genome by direct interaction with the viral DNA.</text>
</comment>
<dbReference type="GO" id="GO:0019028">
    <property type="term" value="C:viral capsid"/>
    <property type="evidence" value="ECO:0007669"/>
    <property type="project" value="UniProtKB-UniRule"/>
</dbReference>
<comment type="subcellular location">
    <subcellularLocation>
        <location evidence="15">Virion</location>
    </subcellularLocation>
    <subcellularLocation>
        <location evidence="15">Host nucleus</location>
    </subcellularLocation>
</comment>
<evidence type="ECO:0000313" key="16">
    <source>
        <dbReference type="EMBL" id="ATQ38679.1"/>
    </source>
</evidence>
<evidence type="ECO:0000256" key="4">
    <source>
        <dbReference type="ARBA" id="ARBA00022562"/>
    </source>
</evidence>
<dbReference type="Pfam" id="PF00513">
    <property type="entry name" value="Late_protein_L2"/>
    <property type="match status" value="1"/>
</dbReference>
<name>A0A2D2AMK5_9PAPI</name>
<keyword evidence="4 15" id="KW-1048">Host nucleus</keyword>